<sequence>MDVSIILVNYNTADLLLACIASIIEKTNEISYEIIVVDNASADSSVEKVRAKFPSVKVIANNDNVGFGRANNLGVAHSEGKYVWFLNSDTLLINNAAKILFESLFSYPNAGIAGGNLYDGEMKPNTSFYQTMPGLLGDVDYLLFNVFTKIKYNKNLNFNYSNRILEIDGFITGADLMIEKALFEEIGGFDKDFFMYYEETELTYRVRLRGLKVISVPDAKIIHLEGASETKKENSIRRTFESKFKYINKTNLKGKKKLLRLIFKLTSYQRYILYKCLGKENKSNAWALTIKVEKDVYKRLQ</sequence>
<dbReference type="AlphaFoldDB" id="A0A286AEM3"/>
<keyword evidence="3" id="KW-1185">Reference proteome</keyword>
<evidence type="ECO:0000313" key="3">
    <source>
        <dbReference type="Proteomes" id="UP000219281"/>
    </source>
</evidence>
<dbReference type="EMBL" id="OCMT01000005">
    <property type="protein sequence ID" value="SOD20337.1"/>
    <property type="molecule type" value="Genomic_DNA"/>
</dbReference>
<dbReference type="InterPro" id="IPR029044">
    <property type="entry name" value="Nucleotide-diphossugar_trans"/>
</dbReference>
<evidence type="ECO:0000313" key="2">
    <source>
        <dbReference type="EMBL" id="SOD20337.1"/>
    </source>
</evidence>
<dbReference type="Proteomes" id="UP000219281">
    <property type="component" value="Unassembled WGS sequence"/>
</dbReference>
<dbReference type="RefSeq" id="WP_097133846.1">
    <property type="nucleotide sequence ID" value="NZ_OCMT01000005.1"/>
</dbReference>
<feature type="domain" description="Glycosyltransferase 2-like" evidence="1">
    <location>
        <begin position="4"/>
        <end position="185"/>
    </location>
</feature>
<proteinExistence type="predicted"/>
<dbReference type="Pfam" id="PF00535">
    <property type="entry name" value="Glycos_transf_2"/>
    <property type="match status" value="1"/>
</dbReference>
<dbReference type="PANTHER" id="PTHR43179">
    <property type="entry name" value="RHAMNOSYLTRANSFERASE WBBL"/>
    <property type="match status" value="1"/>
</dbReference>
<dbReference type="OrthoDB" id="9771846at2"/>
<reference evidence="3" key="1">
    <citation type="submission" date="2017-09" db="EMBL/GenBank/DDBJ databases">
        <authorList>
            <person name="Varghese N."/>
            <person name="Submissions S."/>
        </authorList>
    </citation>
    <scope>NUCLEOTIDE SEQUENCE [LARGE SCALE GENOMIC DNA]</scope>
    <source>
        <strain evidence="3">CGMCC 1.12803</strain>
    </source>
</reference>
<dbReference type="Gene3D" id="3.90.550.10">
    <property type="entry name" value="Spore Coat Polysaccharide Biosynthesis Protein SpsA, Chain A"/>
    <property type="match status" value="1"/>
</dbReference>
<protein>
    <recommendedName>
        <fullName evidence="1">Glycosyltransferase 2-like domain-containing protein</fullName>
    </recommendedName>
</protein>
<dbReference type="PANTHER" id="PTHR43179:SF7">
    <property type="entry name" value="RHAMNOSYLTRANSFERASE WBBL"/>
    <property type="match status" value="1"/>
</dbReference>
<dbReference type="InterPro" id="IPR001173">
    <property type="entry name" value="Glyco_trans_2-like"/>
</dbReference>
<evidence type="ECO:0000259" key="1">
    <source>
        <dbReference type="Pfam" id="PF00535"/>
    </source>
</evidence>
<accession>A0A286AEM3</accession>
<dbReference type="CDD" id="cd04186">
    <property type="entry name" value="GT_2_like_c"/>
    <property type="match status" value="1"/>
</dbReference>
<dbReference type="SUPFAM" id="SSF53448">
    <property type="entry name" value="Nucleotide-diphospho-sugar transferases"/>
    <property type="match status" value="1"/>
</dbReference>
<organism evidence="2 3">
    <name type="scientific">Pedobacter xixiisoli</name>
    <dbReference type="NCBI Taxonomy" id="1476464"/>
    <lineage>
        <taxon>Bacteria</taxon>
        <taxon>Pseudomonadati</taxon>
        <taxon>Bacteroidota</taxon>
        <taxon>Sphingobacteriia</taxon>
        <taxon>Sphingobacteriales</taxon>
        <taxon>Sphingobacteriaceae</taxon>
        <taxon>Pedobacter</taxon>
    </lineage>
</organism>
<name>A0A286AEM3_9SPHI</name>
<gene>
    <name evidence="2" type="ORF">SAMN06297358_4053</name>
</gene>